<reference evidence="2 3" key="1">
    <citation type="journal article" date="2019" name="Emerg. Microbes Infect.">
        <title>Comprehensive subspecies identification of 175 nontuberculous mycobacteria species based on 7547 genomic profiles.</title>
        <authorList>
            <person name="Matsumoto Y."/>
            <person name="Kinjo T."/>
            <person name="Motooka D."/>
            <person name="Nabeya D."/>
            <person name="Jung N."/>
            <person name="Uechi K."/>
            <person name="Horii T."/>
            <person name="Iida T."/>
            <person name="Fujita J."/>
            <person name="Nakamura S."/>
        </authorList>
    </citation>
    <scope>NUCLEOTIDE SEQUENCE [LARGE SCALE GENOMIC DNA]</scope>
    <source>
        <strain evidence="2 3">JCM 12272</strain>
    </source>
</reference>
<evidence type="ECO:0000313" key="3">
    <source>
        <dbReference type="Proteomes" id="UP000466906"/>
    </source>
</evidence>
<organism evidence="2 3">
    <name type="scientific">Mycolicibacterium alvei</name>
    <dbReference type="NCBI Taxonomy" id="67081"/>
    <lineage>
        <taxon>Bacteria</taxon>
        <taxon>Bacillati</taxon>
        <taxon>Actinomycetota</taxon>
        <taxon>Actinomycetes</taxon>
        <taxon>Mycobacteriales</taxon>
        <taxon>Mycobacteriaceae</taxon>
        <taxon>Mycolicibacterium</taxon>
    </lineage>
</organism>
<feature type="region of interest" description="Disordered" evidence="1">
    <location>
        <begin position="69"/>
        <end position="105"/>
    </location>
</feature>
<protein>
    <submittedName>
        <fullName evidence="2">Uncharacterized protein</fullName>
    </submittedName>
</protein>
<dbReference type="EMBL" id="AP022565">
    <property type="protein sequence ID" value="BBX25140.1"/>
    <property type="molecule type" value="Genomic_DNA"/>
</dbReference>
<gene>
    <name evidence="2" type="ORF">MALV_02650</name>
</gene>
<dbReference type="KEGG" id="malv:MALV_02650"/>
<name>A0A6N4UK03_9MYCO</name>
<accession>A0A6N4UK03</accession>
<proteinExistence type="predicted"/>
<keyword evidence="3" id="KW-1185">Reference proteome</keyword>
<evidence type="ECO:0000256" key="1">
    <source>
        <dbReference type="SAM" id="MobiDB-lite"/>
    </source>
</evidence>
<evidence type="ECO:0000313" key="2">
    <source>
        <dbReference type="EMBL" id="BBX25140.1"/>
    </source>
</evidence>
<dbReference type="Proteomes" id="UP000466906">
    <property type="component" value="Chromosome"/>
</dbReference>
<sequence length="105" mass="11182">MGSADQGEQPLRLRVDGTDDLSVHRNARSAHPLHQYTHGPIVRGSSSLSAPGLCLSNISDPGVEIDARCRYEKPGGPEGNHPAFSSDDLNVASASRPKRRVGEPT</sequence>
<dbReference type="AlphaFoldDB" id="A0A6N4UK03"/>